<dbReference type="Pfam" id="PF14791">
    <property type="entry name" value="DNA_pol_B_thumb"/>
    <property type="match status" value="1"/>
</dbReference>
<evidence type="ECO:0000256" key="1">
    <source>
        <dbReference type="ARBA" id="ARBA00022679"/>
    </source>
</evidence>
<evidence type="ECO:0000256" key="2">
    <source>
        <dbReference type="ARBA" id="ARBA00022695"/>
    </source>
</evidence>
<dbReference type="SMART" id="SM00481">
    <property type="entry name" value="POLIIIAc"/>
    <property type="match status" value="1"/>
</dbReference>
<dbReference type="PANTHER" id="PTHR36928">
    <property type="entry name" value="PHOSPHATASE YCDX-RELATED"/>
    <property type="match status" value="1"/>
</dbReference>
<dbReference type="SUPFAM" id="SSF81301">
    <property type="entry name" value="Nucleotidyltransferase"/>
    <property type="match status" value="1"/>
</dbReference>
<dbReference type="GO" id="GO:0008270">
    <property type="term" value="F:zinc ion binding"/>
    <property type="evidence" value="ECO:0007669"/>
    <property type="project" value="TreeGrafter"/>
</dbReference>
<dbReference type="InterPro" id="IPR016195">
    <property type="entry name" value="Pol/histidinol_Pase-like"/>
</dbReference>
<dbReference type="Pfam" id="PF02811">
    <property type="entry name" value="PHP"/>
    <property type="match status" value="1"/>
</dbReference>
<dbReference type="EMBL" id="BARV01001155">
    <property type="protein sequence ID" value="GAH92674.1"/>
    <property type="molecule type" value="Genomic_DNA"/>
</dbReference>
<comment type="caution">
    <text evidence="4">The sequence shown here is derived from an EMBL/GenBank/DDBJ whole genome shotgun (WGS) entry which is preliminary data.</text>
</comment>
<proteinExistence type="predicted"/>
<feature type="domain" description="Polymerase/histidinol phosphatase N-terminal" evidence="3">
    <location>
        <begin position="268"/>
        <end position="347"/>
    </location>
</feature>
<dbReference type="GO" id="GO:0042578">
    <property type="term" value="F:phosphoric ester hydrolase activity"/>
    <property type="evidence" value="ECO:0007669"/>
    <property type="project" value="TreeGrafter"/>
</dbReference>
<keyword evidence="1" id="KW-0808">Transferase</keyword>
<reference evidence="4" key="1">
    <citation type="journal article" date="2014" name="Front. Microbiol.">
        <title>High frequency of phylogenetically diverse reductive dehalogenase-homologous genes in deep subseafloor sedimentary metagenomes.</title>
        <authorList>
            <person name="Kawai M."/>
            <person name="Futagami T."/>
            <person name="Toyoda A."/>
            <person name="Takaki Y."/>
            <person name="Nishi S."/>
            <person name="Hori S."/>
            <person name="Arai W."/>
            <person name="Tsubouchi T."/>
            <person name="Morono Y."/>
            <person name="Uchiyama I."/>
            <person name="Ito T."/>
            <person name="Fujiyama A."/>
            <person name="Inagaki F."/>
            <person name="Takami H."/>
        </authorList>
    </citation>
    <scope>NUCLEOTIDE SEQUENCE</scope>
    <source>
        <strain evidence="4">Expedition CK06-06</strain>
    </source>
</reference>
<sequence length="377" mass="43868">MFKIYDTFNIKSLEDLKDKLVDNNRIANVLAEGGSGKNKAGESYTERLKQSLDYMESIRGMFPRWQVELYLDEIKNSLYKIKDIERFVFVGSLRRKKSIVKDIDILIQPYFNNPLYDFERSEKLLGEIRSLNFIKRLLSSDIRKENISARFETVFGIEIEFIISSDKNWAVDMLYTTGSKKHVKKLERIAQKKGYFKSGRIDTAGFSENSGEGTGNYLPADDEFYEKNIYSRLNLQYISPELREDLGEIELAENFLVPSLLTMEDIKGDLHIHSRWSDGIIGLHDMVERVKKFNYEYIAITDHTESSYYGRGLDAKRVQEKINYINKLKSRFKDFYILMGSEIEIRGVGKLDYPENIIKKMDIAIGSMHSSFLNTRA</sequence>
<dbReference type="Gene3D" id="3.20.20.140">
    <property type="entry name" value="Metal-dependent hydrolases"/>
    <property type="match status" value="1"/>
</dbReference>
<dbReference type="InterPro" id="IPR004013">
    <property type="entry name" value="PHP_dom"/>
</dbReference>
<dbReference type="InterPro" id="IPR029398">
    <property type="entry name" value="PolB_thumb"/>
</dbReference>
<keyword evidence="2" id="KW-0548">Nucleotidyltransferase</keyword>
<dbReference type="SUPFAM" id="SSF89550">
    <property type="entry name" value="PHP domain-like"/>
    <property type="match status" value="1"/>
</dbReference>
<dbReference type="AlphaFoldDB" id="X1KR90"/>
<dbReference type="InterPro" id="IPR043519">
    <property type="entry name" value="NT_sf"/>
</dbReference>
<dbReference type="InterPro" id="IPR003141">
    <property type="entry name" value="Pol/His_phosphatase_N"/>
</dbReference>
<dbReference type="InterPro" id="IPR037160">
    <property type="entry name" value="DNA_Pol_thumb_sf"/>
</dbReference>
<protein>
    <recommendedName>
        <fullName evidence="3">Polymerase/histidinol phosphatase N-terminal domain-containing protein</fullName>
    </recommendedName>
</protein>
<evidence type="ECO:0000259" key="3">
    <source>
        <dbReference type="SMART" id="SM00481"/>
    </source>
</evidence>
<organism evidence="4">
    <name type="scientific">marine sediment metagenome</name>
    <dbReference type="NCBI Taxonomy" id="412755"/>
    <lineage>
        <taxon>unclassified sequences</taxon>
        <taxon>metagenomes</taxon>
        <taxon>ecological metagenomes</taxon>
    </lineage>
</organism>
<dbReference type="Gene3D" id="3.30.210.10">
    <property type="entry name" value="DNA polymerase, thumb domain"/>
    <property type="match status" value="1"/>
</dbReference>
<gene>
    <name evidence="4" type="ORF">S06H3_03524</name>
</gene>
<feature type="non-terminal residue" evidence="4">
    <location>
        <position position="377"/>
    </location>
</feature>
<dbReference type="Gene3D" id="3.30.460.10">
    <property type="entry name" value="Beta Polymerase, domain 2"/>
    <property type="match status" value="1"/>
</dbReference>
<dbReference type="GO" id="GO:0016779">
    <property type="term" value="F:nucleotidyltransferase activity"/>
    <property type="evidence" value="ECO:0007669"/>
    <property type="project" value="UniProtKB-KW"/>
</dbReference>
<name>X1KR90_9ZZZZ</name>
<dbReference type="GO" id="GO:0005829">
    <property type="term" value="C:cytosol"/>
    <property type="evidence" value="ECO:0007669"/>
    <property type="project" value="TreeGrafter"/>
</dbReference>
<accession>X1KR90</accession>
<evidence type="ECO:0000313" key="4">
    <source>
        <dbReference type="EMBL" id="GAH92674.1"/>
    </source>
</evidence>
<dbReference type="PANTHER" id="PTHR36928:SF1">
    <property type="entry name" value="PHOSPHATASE YCDX-RELATED"/>
    <property type="match status" value="1"/>
</dbReference>
<dbReference type="InterPro" id="IPR050243">
    <property type="entry name" value="PHP_phosphatase"/>
</dbReference>